<protein>
    <submittedName>
        <fullName evidence="1">Uncharacterized protein</fullName>
    </submittedName>
</protein>
<reference evidence="1" key="1">
    <citation type="submission" date="2016-03" db="EMBL/GenBank/DDBJ databases">
        <title>Updated assembly of Pseudogymnoascus destructans, the fungus causing white-nose syndrome of bats.</title>
        <authorList>
            <person name="Palmer J.M."/>
            <person name="Drees K.P."/>
            <person name="Foster J.T."/>
            <person name="Lindner D.L."/>
        </authorList>
    </citation>
    <scope>NUCLEOTIDE SEQUENCE [LARGE SCALE GENOMIC DNA]</scope>
    <source>
        <strain evidence="1">20631-21</strain>
    </source>
</reference>
<accession>A0A177AM90</accession>
<sequence length="136" mass="15437">MDSREPTLVRDDSPIAHEAVLLNYKAMVLFSPLGDISKTLETLPANPELLLKYQAGSRKHTLAIPPPAQPKYGFFGLVVVIQLPPAKLSPYPWENFYHRPHSRGEDHHYLMPLGFDYTIHYLLSDIPIHTPTPVTR</sequence>
<dbReference type="AlphaFoldDB" id="A0A177AM90"/>
<dbReference type="EMBL" id="KV441386">
    <property type="protein sequence ID" value="OAF63189.1"/>
    <property type="molecule type" value="Genomic_DNA"/>
</dbReference>
<proteinExistence type="predicted"/>
<dbReference type="Proteomes" id="UP000077154">
    <property type="component" value="Unassembled WGS sequence"/>
</dbReference>
<organism evidence="1">
    <name type="scientific">Pseudogymnoascus destructans</name>
    <dbReference type="NCBI Taxonomy" id="655981"/>
    <lineage>
        <taxon>Eukaryota</taxon>
        <taxon>Fungi</taxon>
        <taxon>Dikarya</taxon>
        <taxon>Ascomycota</taxon>
        <taxon>Pezizomycotina</taxon>
        <taxon>Leotiomycetes</taxon>
        <taxon>Thelebolales</taxon>
        <taxon>Thelebolaceae</taxon>
        <taxon>Pseudogymnoascus</taxon>
    </lineage>
</organism>
<dbReference type="GeneID" id="36283657"/>
<evidence type="ECO:0000313" key="1">
    <source>
        <dbReference type="EMBL" id="OAF63189.1"/>
    </source>
</evidence>
<dbReference type="RefSeq" id="XP_024328459.1">
    <property type="nucleotide sequence ID" value="XM_024464253.1"/>
</dbReference>
<gene>
    <name evidence="1" type="ORF">VC83_00562</name>
</gene>
<name>A0A177AM90_9PEZI</name>